<name>A0A0A9BZB8_ARUDO</name>
<evidence type="ECO:0000256" key="1">
    <source>
        <dbReference type="SAM" id="MobiDB-lite"/>
    </source>
</evidence>
<sequence length="49" mass="4710">MATAGDGGLSMYTRTGWDGPGQSPGQVRAGLDAAGSGDHGSAFADARGA</sequence>
<accession>A0A0A9BZB8</accession>
<proteinExistence type="predicted"/>
<dbReference type="AlphaFoldDB" id="A0A0A9BZB8"/>
<feature type="region of interest" description="Disordered" evidence="1">
    <location>
        <begin position="1"/>
        <end position="49"/>
    </location>
</feature>
<dbReference type="EMBL" id="GBRH01233308">
    <property type="protein sequence ID" value="JAD64587.1"/>
    <property type="molecule type" value="Transcribed_RNA"/>
</dbReference>
<reference evidence="2" key="2">
    <citation type="journal article" date="2015" name="Data Brief">
        <title>Shoot transcriptome of the giant reed, Arundo donax.</title>
        <authorList>
            <person name="Barrero R.A."/>
            <person name="Guerrero F.D."/>
            <person name="Moolhuijzen P."/>
            <person name="Goolsby J.A."/>
            <person name="Tidwell J."/>
            <person name="Bellgard S.E."/>
            <person name="Bellgard M.I."/>
        </authorList>
    </citation>
    <scope>NUCLEOTIDE SEQUENCE</scope>
    <source>
        <tissue evidence="2">Shoot tissue taken approximately 20 cm above the soil surface</tissue>
    </source>
</reference>
<evidence type="ECO:0000313" key="2">
    <source>
        <dbReference type="EMBL" id="JAD64587.1"/>
    </source>
</evidence>
<protein>
    <submittedName>
        <fullName evidence="2">Uncharacterized protein</fullName>
    </submittedName>
</protein>
<organism evidence="2">
    <name type="scientific">Arundo donax</name>
    <name type="common">Giant reed</name>
    <name type="synonym">Donax arundinaceus</name>
    <dbReference type="NCBI Taxonomy" id="35708"/>
    <lineage>
        <taxon>Eukaryota</taxon>
        <taxon>Viridiplantae</taxon>
        <taxon>Streptophyta</taxon>
        <taxon>Embryophyta</taxon>
        <taxon>Tracheophyta</taxon>
        <taxon>Spermatophyta</taxon>
        <taxon>Magnoliopsida</taxon>
        <taxon>Liliopsida</taxon>
        <taxon>Poales</taxon>
        <taxon>Poaceae</taxon>
        <taxon>PACMAD clade</taxon>
        <taxon>Arundinoideae</taxon>
        <taxon>Arundineae</taxon>
        <taxon>Arundo</taxon>
    </lineage>
</organism>
<reference evidence="2" key="1">
    <citation type="submission" date="2014-09" db="EMBL/GenBank/DDBJ databases">
        <authorList>
            <person name="Magalhaes I.L.F."/>
            <person name="Oliveira U."/>
            <person name="Santos F.R."/>
            <person name="Vidigal T.H.D.A."/>
            <person name="Brescovit A.D."/>
            <person name="Santos A.J."/>
        </authorList>
    </citation>
    <scope>NUCLEOTIDE SEQUENCE</scope>
    <source>
        <tissue evidence="2">Shoot tissue taken approximately 20 cm above the soil surface</tissue>
    </source>
</reference>